<comment type="caution">
    <text evidence="1">The sequence shown here is derived from an EMBL/GenBank/DDBJ whole genome shotgun (WGS) entry which is preliminary data.</text>
</comment>
<dbReference type="EMBL" id="JBJJXI010000124">
    <property type="protein sequence ID" value="KAL3389086.1"/>
    <property type="molecule type" value="Genomic_DNA"/>
</dbReference>
<sequence length="78" mass="8840">MNKQAATAHTTWKYKRDVNGRSKTLKGTREGDEIARPISIILCKDGHSALYRAVYVHRDRTIAFCQASNNFKSSLKDV</sequence>
<reference evidence="1 2" key="1">
    <citation type="journal article" date="2024" name="bioRxiv">
        <title>A reference genome for Trichogramma kaykai: A tiny desert-dwelling parasitoid wasp with competing sex-ratio distorters.</title>
        <authorList>
            <person name="Culotta J."/>
            <person name="Lindsey A.R."/>
        </authorList>
    </citation>
    <scope>NUCLEOTIDE SEQUENCE [LARGE SCALE GENOMIC DNA]</scope>
    <source>
        <strain evidence="1 2">KSX58</strain>
    </source>
</reference>
<evidence type="ECO:0000313" key="1">
    <source>
        <dbReference type="EMBL" id="KAL3389086.1"/>
    </source>
</evidence>
<accession>A0ABD2W8E1</accession>
<name>A0ABD2W8E1_9HYME</name>
<dbReference type="Proteomes" id="UP001627154">
    <property type="component" value="Unassembled WGS sequence"/>
</dbReference>
<proteinExistence type="predicted"/>
<dbReference type="AlphaFoldDB" id="A0ABD2W8E1"/>
<organism evidence="1 2">
    <name type="scientific">Trichogramma kaykai</name>
    <dbReference type="NCBI Taxonomy" id="54128"/>
    <lineage>
        <taxon>Eukaryota</taxon>
        <taxon>Metazoa</taxon>
        <taxon>Ecdysozoa</taxon>
        <taxon>Arthropoda</taxon>
        <taxon>Hexapoda</taxon>
        <taxon>Insecta</taxon>
        <taxon>Pterygota</taxon>
        <taxon>Neoptera</taxon>
        <taxon>Endopterygota</taxon>
        <taxon>Hymenoptera</taxon>
        <taxon>Apocrita</taxon>
        <taxon>Proctotrupomorpha</taxon>
        <taxon>Chalcidoidea</taxon>
        <taxon>Trichogrammatidae</taxon>
        <taxon>Trichogramma</taxon>
    </lineage>
</organism>
<evidence type="ECO:0000313" key="2">
    <source>
        <dbReference type="Proteomes" id="UP001627154"/>
    </source>
</evidence>
<gene>
    <name evidence="1" type="ORF">TKK_016020</name>
</gene>
<keyword evidence="2" id="KW-1185">Reference proteome</keyword>
<protein>
    <submittedName>
        <fullName evidence="1">Uncharacterized protein</fullName>
    </submittedName>
</protein>